<evidence type="ECO:0008006" key="4">
    <source>
        <dbReference type="Google" id="ProtNLM"/>
    </source>
</evidence>
<dbReference type="EMBL" id="CDMZ01005749">
    <property type="protein sequence ID" value="CEM54026.1"/>
    <property type="molecule type" value="Genomic_DNA"/>
</dbReference>
<dbReference type="VEuPathDB" id="CryptoDB:Cvel_12444"/>
<reference evidence="3" key="1">
    <citation type="submission" date="2014-11" db="EMBL/GenBank/DDBJ databases">
        <authorList>
            <person name="Otto D Thomas"/>
            <person name="Naeem Raeece"/>
        </authorList>
    </citation>
    <scope>NUCLEOTIDE SEQUENCE</scope>
</reference>
<dbReference type="AlphaFoldDB" id="A0A0G4IAB5"/>
<dbReference type="Pfam" id="PF14234">
    <property type="entry name" value="DUF4336"/>
    <property type="match status" value="1"/>
</dbReference>
<dbReference type="InterPro" id="IPR025638">
    <property type="entry name" value="DUF4336"/>
</dbReference>
<evidence type="ECO:0000256" key="1">
    <source>
        <dbReference type="SAM" id="MobiDB-lite"/>
    </source>
</evidence>
<name>A0A0G4IAB5_9ALVE</name>
<sequence>MWGSVLSLTLLCFQLTAAFHVSQAFTVPPRGRDRLSRHKHIQVFSAREVRETEQSITAPASQQEPKQQSSLQLDFAKPTAADQFRIAKRKAFRPPPPPPPFPMNLFQGLKRFGQTLMGEETGESSPAQHPSVFEFETETILKKKLGVSVAVAASTGALVASVLAADAVTGFSLTMMSGAWAAYESTRESTAGAVLRSVGASGASLMQNSRLGEAVSNAAEGAFGTSFRLSSPSVSVEGPLKALQAVGATADRVLDTLAKQAQERLTPSSLDRFYRSPLAPYRERRTELIQISPSLFILEQPLSLPDSQTESENAAWRARNIVQRCVVVRLSPPSPLAPAELVVINPVAATAEMMALLGSIDGDVRHVVVTSSWVPHQVYVRAFLDSLPSSSSSSSSVKVWGLEGSEKFQLKGRGAVLRRLGGGEGLGDLSFRVSRKVRKGDRVPPEWRGELELAVTSAGGEETSAVVLFHRETGTLIAGELIADPSGRFTGPARRFPSSDLNRVLPDVWNLRNAKLPPPTFEEEAEEEGAVAFKLESSDSGGTSTTAGSRDKKSARPSTLTFLSLASGRDRQRIQQQQAEKKLRLESDKIPLRLRRGLAAQFLAGEEGGEESDLASALVTWPFRQAVASHFASPVDDAKVKLLDLLRDAAVARTQGQTAVAPEEAAAAVSEVSAGDGGQHEASEEEEGVAVSPKQQTESVLTETEIERGEEEEEEGADRGGGALTLLNYAEGAFKKGPVWGYLSGEVKLTPWEDIQIREADLEAAKEALRQKEGARFVERIRQGVEDQGETLSELQMENLSVEEEGKEGSRPTDETSVSVQPEKGVESHLEGVLDFASSDAQGKGGETEGDQVHLGGRHPLKGTPTLSLGLGDTREEEENAASKSGKEDKSVSTSTQPSDKPCKEEKDKEEEEEQEDPSPSPRSA</sequence>
<feature type="chain" id="PRO_5005192338" description="Transmembrane protein" evidence="2">
    <location>
        <begin position="19"/>
        <end position="925"/>
    </location>
</feature>
<feature type="compositionally biased region" description="Low complexity" evidence="1">
    <location>
        <begin position="538"/>
        <end position="548"/>
    </location>
</feature>
<feature type="compositionally biased region" description="Polar residues" evidence="1">
    <location>
        <begin position="54"/>
        <end position="71"/>
    </location>
</feature>
<proteinExistence type="predicted"/>
<feature type="signal peptide" evidence="2">
    <location>
        <begin position="1"/>
        <end position="18"/>
    </location>
</feature>
<feature type="region of interest" description="Disordered" evidence="1">
    <location>
        <begin position="786"/>
        <end position="925"/>
    </location>
</feature>
<evidence type="ECO:0000256" key="2">
    <source>
        <dbReference type="SAM" id="SignalP"/>
    </source>
</evidence>
<organism evidence="3">
    <name type="scientific">Chromera velia CCMP2878</name>
    <dbReference type="NCBI Taxonomy" id="1169474"/>
    <lineage>
        <taxon>Eukaryota</taxon>
        <taxon>Sar</taxon>
        <taxon>Alveolata</taxon>
        <taxon>Colpodellida</taxon>
        <taxon>Chromeraceae</taxon>
        <taxon>Chromera</taxon>
    </lineage>
</organism>
<feature type="compositionally biased region" description="Polar residues" evidence="1">
    <location>
        <begin position="790"/>
        <end position="799"/>
    </location>
</feature>
<keyword evidence="2" id="KW-0732">Signal</keyword>
<feature type="region of interest" description="Disordered" evidence="1">
    <location>
        <begin position="52"/>
        <end position="71"/>
    </location>
</feature>
<feature type="compositionally biased region" description="Acidic residues" evidence="1">
    <location>
        <begin position="908"/>
        <end position="917"/>
    </location>
</feature>
<feature type="region of interest" description="Disordered" evidence="1">
    <location>
        <begin position="519"/>
        <end position="558"/>
    </location>
</feature>
<feature type="region of interest" description="Disordered" evidence="1">
    <location>
        <begin position="669"/>
        <end position="721"/>
    </location>
</feature>
<evidence type="ECO:0000313" key="3">
    <source>
        <dbReference type="EMBL" id="CEM54026.1"/>
    </source>
</evidence>
<gene>
    <name evidence="3" type="ORF">Cvel_12444</name>
</gene>
<accession>A0A0G4IAB5</accession>
<protein>
    <recommendedName>
        <fullName evidence="4">Transmembrane protein</fullName>
    </recommendedName>
</protein>